<name>A0ABQ5VA15_9PROT</name>
<reference evidence="1" key="1">
    <citation type="journal article" date="2014" name="Int. J. Syst. Evol. Microbiol.">
        <title>Complete genome of a new Firmicutes species belonging to the dominant human colonic microbiota ('Ruminococcus bicirculans') reveals two chromosomes and a selective capacity to utilize plant glucans.</title>
        <authorList>
            <consortium name="NISC Comparative Sequencing Program"/>
            <person name="Wegmann U."/>
            <person name="Louis P."/>
            <person name="Goesmann A."/>
            <person name="Henrissat B."/>
            <person name="Duncan S.H."/>
            <person name="Flint H.J."/>
        </authorList>
    </citation>
    <scope>NUCLEOTIDE SEQUENCE</scope>
    <source>
        <strain evidence="1">NBRC 108219</strain>
    </source>
</reference>
<sequence length="374" mass="42785">MDLDLTYTHRVLDNARAARRYFAKFERIIGHLRSVAQLSVEERQLSKGEGDILGQYLVDLNNSFTALSYKYLMTNRAKNSGKISIDKTESGFPIFSEIIQLASDATQAKKHLKSLPDQERMKKDMVSHILTEQSAPTALQYALAQRIYYETLDSQPLFLSQNHPQAVWVGKDLKKRKRRYIVHWAVYDSKTNIPVVYLMELDDTGSRALPNDERRWPRLQDALMAQAVSELKLLTIAKGFDEDFSNIHPKSLRRFHLGPMHSHAFTEQHGPIRDVLAEASGQPGLDWALAWTVETLLSEGQKWVKTGVFNAAWRQVYKLDAYGLDGKTDGYTDINRSLILPHRAYQVMEEKHSGSFDGIRKYVVGHNDNILSYT</sequence>
<organism evidence="1 2">
    <name type="scientific">Algimonas ampicilliniresistens</name>
    <dbReference type="NCBI Taxonomy" id="1298735"/>
    <lineage>
        <taxon>Bacteria</taxon>
        <taxon>Pseudomonadati</taxon>
        <taxon>Pseudomonadota</taxon>
        <taxon>Alphaproteobacteria</taxon>
        <taxon>Maricaulales</taxon>
        <taxon>Robiginitomaculaceae</taxon>
        <taxon>Algimonas</taxon>
    </lineage>
</organism>
<dbReference type="RefSeq" id="WP_284390708.1">
    <property type="nucleotide sequence ID" value="NZ_BSNK01000002.1"/>
</dbReference>
<evidence type="ECO:0000313" key="2">
    <source>
        <dbReference type="Proteomes" id="UP001161391"/>
    </source>
</evidence>
<dbReference type="EMBL" id="BSNK01000002">
    <property type="protein sequence ID" value="GLQ24376.1"/>
    <property type="molecule type" value="Genomic_DNA"/>
</dbReference>
<accession>A0ABQ5VA15</accession>
<comment type="caution">
    <text evidence="1">The sequence shown here is derived from an EMBL/GenBank/DDBJ whole genome shotgun (WGS) entry which is preliminary data.</text>
</comment>
<reference evidence="1" key="2">
    <citation type="submission" date="2023-01" db="EMBL/GenBank/DDBJ databases">
        <title>Draft genome sequence of Algimonas ampicilliniresistens strain NBRC 108219.</title>
        <authorList>
            <person name="Sun Q."/>
            <person name="Mori K."/>
        </authorList>
    </citation>
    <scope>NUCLEOTIDE SEQUENCE</scope>
    <source>
        <strain evidence="1">NBRC 108219</strain>
    </source>
</reference>
<dbReference type="Proteomes" id="UP001161391">
    <property type="component" value="Unassembled WGS sequence"/>
</dbReference>
<gene>
    <name evidence="1" type="ORF">GCM10007853_22500</name>
</gene>
<keyword evidence="2" id="KW-1185">Reference proteome</keyword>
<evidence type="ECO:0000313" key="1">
    <source>
        <dbReference type="EMBL" id="GLQ24376.1"/>
    </source>
</evidence>
<protein>
    <submittedName>
        <fullName evidence="1">Uncharacterized protein</fullName>
    </submittedName>
</protein>
<proteinExistence type="predicted"/>